<dbReference type="PANTHER" id="PTHR43685">
    <property type="entry name" value="GLYCOSYLTRANSFERASE"/>
    <property type="match status" value="1"/>
</dbReference>
<evidence type="ECO:0000313" key="3">
    <source>
        <dbReference type="Proteomes" id="UP000825123"/>
    </source>
</evidence>
<sequence>MDVTVGLPTYKNNGTTIGLLLNALTVQTYKKFSVLIVYKPSEGDKTEEVVRKYSGQLDIEIVHQTEGYFDEALNLLYSRANGDILITTDDDAVPSPSWVEDHVRLHEKYPEVGLLGPIMSSQSPASFFKRLYNKFMEPPLEPSFYEYSTYYAKTGILVGNPNIGKVSTPYVKSFSFMGVNMSVKREVYKDFRLLPMTLRGIGNEPFLALHTFRKGYVSANFHSCCNITHEERDSLSRPKSVSGIKERYAELMLSVYYLSKFYKLDLTRLSLDVKTKLAVWNLRKKSEQERAMIEGLRAGLRIALEAIKEGKDEKWIRSKLTELNYQRP</sequence>
<evidence type="ECO:0000259" key="1">
    <source>
        <dbReference type="Pfam" id="PF00535"/>
    </source>
</evidence>
<gene>
    <name evidence="2" type="ORF">KN1_00400</name>
</gene>
<dbReference type="InterPro" id="IPR001173">
    <property type="entry name" value="Glyco_trans_2-like"/>
</dbReference>
<dbReference type="GeneID" id="66161800"/>
<dbReference type="Gene3D" id="3.90.550.10">
    <property type="entry name" value="Spore Coat Polysaccharide Biosynthesis Protein SpsA, Chain A"/>
    <property type="match status" value="1"/>
</dbReference>
<dbReference type="SUPFAM" id="SSF53448">
    <property type="entry name" value="Nucleotide-diphospho-sugar transferases"/>
    <property type="match status" value="1"/>
</dbReference>
<evidence type="ECO:0000313" key="2">
    <source>
        <dbReference type="EMBL" id="BCU68743.1"/>
    </source>
</evidence>
<dbReference type="InterPro" id="IPR050834">
    <property type="entry name" value="Glycosyltransf_2"/>
</dbReference>
<dbReference type="Pfam" id="PF00535">
    <property type="entry name" value="Glycos_transf_2"/>
    <property type="match status" value="1"/>
</dbReference>
<dbReference type="KEGG" id="csty:KN1_00400"/>
<dbReference type="CDD" id="cd00761">
    <property type="entry name" value="Glyco_tranf_GTA_type"/>
    <property type="match status" value="1"/>
</dbReference>
<name>A0A8D5ZCU4_9CREN</name>
<proteinExistence type="predicted"/>
<dbReference type="RefSeq" id="WP_225905840.1">
    <property type="nucleotide sequence ID" value="NZ_AP024597.1"/>
</dbReference>
<organism evidence="2 3">
    <name type="scientific">Stygiolobus caldivivus</name>
    <dbReference type="NCBI Taxonomy" id="2824673"/>
    <lineage>
        <taxon>Archaea</taxon>
        <taxon>Thermoproteota</taxon>
        <taxon>Thermoprotei</taxon>
        <taxon>Sulfolobales</taxon>
        <taxon>Sulfolobaceae</taxon>
        <taxon>Stygiolobus</taxon>
    </lineage>
</organism>
<keyword evidence="3" id="KW-1185">Reference proteome</keyword>
<dbReference type="Proteomes" id="UP000825123">
    <property type="component" value="Chromosome"/>
</dbReference>
<reference evidence="2 3" key="1">
    <citation type="submission" date="2021-04" db="EMBL/GenBank/DDBJ databases">
        <title>Complete genome sequence of Stygiolobus sp. KN-1.</title>
        <authorList>
            <person name="Nakamura K."/>
            <person name="Sakai H."/>
            <person name="Kurosawa N."/>
        </authorList>
    </citation>
    <scope>NUCLEOTIDE SEQUENCE [LARGE SCALE GENOMIC DNA]</scope>
    <source>
        <strain evidence="2 3">KN-1</strain>
    </source>
</reference>
<dbReference type="AlphaFoldDB" id="A0A8D5ZCU4"/>
<accession>A0A8D5ZCU4</accession>
<protein>
    <recommendedName>
        <fullName evidence="1">Glycosyltransferase 2-like domain-containing protein</fullName>
    </recommendedName>
</protein>
<feature type="domain" description="Glycosyltransferase 2-like" evidence="1">
    <location>
        <begin position="5"/>
        <end position="140"/>
    </location>
</feature>
<dbReference type="PANTHER" id="PTHR43685:SF2">
    <property type="entry name" value="GLYCOSYLTRANSFERASE 2-LIKE DOMAIN-CONTAINING PROTEIN"/>
    <property type="match status" value="1"/>
</dbReference>
<dbReference type="EMBL" id="AP024597">
    <property type="protein sequence ID" value="BCU68743.1"/>
    <property type="molecule type" value="Genomic_DNA"/>
</dbReference>
<dbReference type="InterPro" id="IPR029044">
    <property type="entry name" value="Nucleotide-diphossugar_trans"/>
</dbReference>